<comment type="caution">
    <text evidence="2">The sequence shown here is derived from an EMBL/GenBank/DDBJ whole genome shotgun (WGS) entry which is preliminary data.</text>
</comment>
<feature type="region of interest" description="Disordered" evidence="1">
    <location>
        <begin position="29"/>
        <end position="69"/>
    </location>
</feature>
<evidence type="ECO:0000313" key="3">
    <source>
        <dbReference type="Proteomes" id="UP000299102"/>
    </source>
</evidence>
<dbReference type="EMBL" id="BGZK01000230">
    <property type="protein sequence ID" value="GBP30241.1"/>
    <property type="molecule type" value="Genomic_DNA"/>
</dbReference>
<accession>A0A4C1UUT3</accession>
<gene>
    <name evidence="2" type="ORF">EVAR_94550_1</name>
</gene>
<keyword evidence="3" id="KW-1185">Reference proteome</keyword>
<organism evidence="2 3">
    <name type="scientific">Eumeta variegata</name>
    <name type="common">Bagworm moth</name>
    <name type="synonym">Eumeta japonica</name>
    <dbReference type="NCBI Taxonomy" id="151549"/>
    <lineage>
        <taxon>Eukaryota</taxon>
        <taxon>Metazoa</taxon>
        <taxon>Ecdysozoa</taxon>
        <taxon>Arthropoda</taxon>
        <taxon>Hexapoda</taxon>
        <taxon>Insecta</taxon>
        <taxon>Pterygota</taxon>
        <taxon>Neoptera</taxon>
        <taxon>Endopterygota</taxon>
        <taxon>Lepidoptera</taxon>
        <taxon>Glossata</taxon>
        <taxon>Ditrysia</taxon>
        <taxon>Tineoidea</taxon>
        <taxon>Psychidae</taxon>
        <taxon>Oiketicinae</taxon>
        <taxon>Eumeta</taxon>
    </lineage>
</organism>
<dbReference type="Proteomes" id="UP000299102">
    <property type="component" value="Unassembled WGS sequence"/>
</dbReference>
<name>A0A4C1UUT3_EUMVA</name>
<dbReference type="AlphaFoldDB" id="A0A4C1UUT3"/>
<sequence length="173" mass="18040">MCAYSCCCLSGAGRLRECACVFVLQPATPAPRASADGDTGGVGRERGARGGGAPPGGPRPAARRAARPPARALRRLRLEPVSAPATARSRAVAARAVLHRSYKYKCENVLFDSGKILEDMRLNKEWEIHFDVDVEAGNSGTRAAAPAGEAAPAGSCANFIAVYCAKLATSRAV</sequence>
<reference evidence="2 3" key="1">
    <citation type="journal article" date="2019" name="Commun. Biol.">
        <title>The bagworm genome reveals a unique fibroin gene that provides high tensile strength.</title>
        <authorList>
            <person name="Kono N."/>
            <person name="Nakamura H."/>
            <person name="Ohtoshi R."/>
            <person name="Tomita M."/>
            <person name="Numata K."/>
            <person name="Arakawa K."/>
        </authorList>
    </citation>
    <scope>NUCLEOTIDE SEQUENCE [LARGE SCALE GENOMIC DNA]</scope>
</reference>
<evidence type="ECO:0000313" key="2">
    <source>
        <dbReference type="EMBL" id="GBP30241.1"/>
    </source>
</evidence>
<protein>
    <submittedName>
        <fullName evidence="2">Uncharacterized protein</fullName>
    </submittedName>
</protein>
<evidence type="ECO:0000256" key="1">
    <source>
        <dbReference type="SAM" id="MobiDB-lite"/>
    </source>
</evidence>
<proteinExistence type="predicted"/>